<proteinExistence type="predicted"/>
<dbReference type="AlphaFoldDB" id="A0A395GNL4"/>
<keyword evidence="1" id="KW-1133">Transmembrane helix</keyword>
<feature type="transmembrane region" description="Helical" evidence="1">
    <location>
        <begin position="6"/>
        <end position="31"/>
    </location>
</feature>
<dbReference type="RefSeq" id="XP_025571423.1">
    <property type="nucleotide sequence ID" value="XM_025721688.1"/>
</dbReference>
<keyword evidence="1" id="KW-0812">Transmembrane</keyword>
<reference evidence="2 3" key="1">
    <citation type="submission" date="2018-02" db="EMBL/GenBank/DDBJ databases">
        <title>The genomes of Aspergillus section Nigri reveals drivers in fungal speciation.</title>
        <authorList>
            <consortium name="DOE Joint Genome Institute"/>
            <person name="Vesth T.C."/>
            <person name="Nybo J."/>
            <person name="Theobald S."/>
            <person name="Brandl J."/>
            <person name="Frisvad J.C."/>
            <person name="Nielsen K.F."/>
            <person name="Lyhne E.K."/>
            <person name="Kogle M.E."/>
            <person name="Kuo A."/>
            <person name="Riley R."/>
            <person name="Clum A."/>
            <person name="Nolan M."/>
            <person name="Lipzen A."/>
            <person name="Salamov A."/>
            <person name="Henrissat B."/>
            <person name="Wiebenga A."/>
            <person name="De vries R.P."/>
            <person name="Grigoriev I.V."/>
            <person name="Mortensen U.H."/>
            <person name="Andersen M.R."/>
            <person name="Baker S.E."/>
        </authorList>
    </citation>
    <scope>NUCLEOTIDE SEQUENCE [LARGE SCALE GENOMIC DNA]</scope>
    <source>
        <strain evidence="2 3">CBS 121593</strain>
    </source>
</reference>
<evidence type="ECO:0000256" key="1">
    <source>
        <dbReference type="SAM" id="Phobius"/>
    </source>
</evidence>
<organism evidence="2 3">
    <name type="scientific">Aspergillus ibericus CBS 121593</name>
    <dbReference type="NCBI Taxonomy" id="1448316"/>
    <lineage>
        <taxon>Eukaryota</taxon>
        <taxon>Fungi</taxon>
        <taxon>Dikarya</taxon>
        <taxon>Ascomycota</taxon>
        <taxon>Pezizomycotina</taxon>
        <taxon>Eurotiomycetes</taxon>
        <taxon>Eurotiomycetidae</taxon>
        <taxon>Eurotiales</taxon>
        <taxon>Aspergillaceae</taxon>
        <taxon>Aspergillus</taxon>
        <taxon>Aspergillus subgen. Circumdati</taxon>
    </lineage>
</organism>
<evidence type="ECO:0000313" key="2">
    <source>
        <dbReference type="EMBL" id="RAK97095.1"/>
    </source>
</evidence>
<keyword evidence="3" id="KW-1185">Reference proteome</keyword>
<name>A0A395GNL4_9EURO</name>
<dbReference type="EMBL" id="KZ824466">
    <property type="protein sequence ID" value="RAK97095.1"/>
    <property type="molecule type" value="Genomic_DNA"/>
</dbReference>
<dbReference type="OrthoDB" id="5343383at2759"/>
<gene>
    <name evidence="2" type="ORF">BO80DRAFT_448619</name>
</gene>
<dbReference type="GeneID" id="37226553"/>
<keyword evidence="1" id="KW-0472">Membrane</keyword>
<accession>A0A395GNL4</accession>
<protein>
    <submittedName>
        <fullName evidence="2">Uncharacterized protein</fullName>
    </submittedName>
</protein>
<evidence type="ECO:0000313" key="3">
    <source>
        <dbReference type="Proteomes" id="UP000249402"/>
    </source>
</evidence>
<dbReference type="VEuPathDB" id="FungiDB:BO80DRAFT_448619"/>
<dbReference type="Proteomes" id="UP000249402">
    <property type="component" value="Unassembled WGS sequence"/>
</dbReference>
<sequence length="186" mass="21687">MRSAWVVLTGPVCSCFQLYLALFFIIIIAILRRHYDIPRLPYNEDTVISLISDIYRIYLQLNYIAPSEFIWAPPEGHPINQTLCEELPDDIPFMPFSTAFVYIHDDQTRAGRDPDRWMFDEPRVDFLLPHEIALCCGTDEGIHLILDTKENTIRAWDFNDPPPQDENGDDDYRKLYPHHAPTYLAS</sequence>